<evidence type="ECO:0000313" key="3">
    <source>
        <dbReference type="EMBL" id="KAL3750664.1"/>
    </source>
</evidence>
<keyword evidence="1" id="KW-0812">Transmembrane</keyword>
<evidence type="ECO:0000313" key="4">
    <source>
        <dbReference type="Proteomes" id="UP001634007"/>
    </source>
</evidence>
<dbReference type="SUPFAM" id="SSF52833">
    <property type="entry name" value="Thioredoxin-like"/>
    <property type="match status" value="1"/>
</dbReference>
<proteinExistence type="predicted"/>
<name>A0ABD3LFS7_EUCGL</name>
<dbReference type="Pfam" id="PF00085">
    <property type="entry name" value="Thioredoxin"/>
    <property type="match status" value="1"/>
</dbReference>
<keyword evidence="1" id="KW-0472">Membrane</keyword>
<dbReference type="CDD" id="cd02947">
    <property type="entry name" value="TRX_family"/>
    <property type="match status" value="1"/>
</dbReference>
<dbReference type="Proteomes" id="UP001634007">
    <property type="component" value="Unassembled WGS sequence"/>
</dbReference>
<comment type="caution">
    <text evidence="3">The sequence shown here is derived from an EMBL/GenBank/DDBJ whole genome shotgun (WGS) entry which is preliminary data.</text>
</comment>
<dbReference type="EMBL" id="JBJKBG010000002">
    <property type="protein sequence ID" value="KAL3750664.1"/>
    <property type="molecule type" value="Genomic_DNA"/>
</dbReference>
<dbReference type="InterPro" id="IPR013766">
    <property type="entry name" value="Thioredoxin_domain"/>
</dbReference>
<evidence type="ECO:0000259" key="2">
    <source>
        <dbReference type="Pfam" id="PF00085"/>
    </source>
</evidence>
<protein>
    <recommendedName>
        <fullName evidence="2">Thioredoxin domain-containing protein</fullName>
    </recommendedName>
</protein>
<gene>
    <name evidence="3" type="ORF">ACJRO7_011625</name>
</gene>
<organism evidence="3 4">
    <name type="scientific">Eucalyptus globulus</name>
    <name type="common">Tasmanian blue gum</name>
    <dbReference type="NCBI Taxonomy" id="34317"/>
    <lineage>
        <taxon>Eukaryota</taxon>
        <taxon>Viridiplantae</taxon>
        <taxon>Streptophyta</taxon>
        <taxon>Embryophyta</taxon>
        <taxon>Tracheophyta</taxon>
        <taxon>Spermatophyta</taxon>
        <taxon>Magnoliopsida</taxon>
        <taxon>eudicotyledons</taxon>
        <taxon>Gunneridae</taxon>
        <taxon>Pentapetalae</taxon>
        <taxon>rosids</taxon>
        <taxon>malvids</taxon>
        <taxon>Myrtales</taxon>
        <taxon>Myrtaceae</taxon>
        <taxon>Myrtoideae</taxon>
        <taxon>Eucalypteae</taxon>
        <taxon>Eucalyptus</taxon>
    </lineage>
</organism>
<dbReference type="InterPro" id="IPR036249">
    <property type="entry name" value="Thioredoxin-like_sf"/>
</dbReference>
<feature type="domain" description="Thioredoxin" evidence="2">
    <location>
        <begin position="46"/>
        <end position="92"/>
    </location>
</feature>
<feature type="transmembrane region" description="Helical" evidence="1">
    <location>
        <begin position="12"/>
        <end position="33"/>
    </location>
</feature>
<keyword evidence="1" id="KW-1133">Transmembrane helix</keyword>
<accession>A0ABD3LFS7</accession>
<reference evidence="3 4" key="1">
    <citation type="submission" date="2024-11" db="EMBL/GenBank/DDBJ databases">
        <title>Chromosome-level genome assembly of Eucalyptus globulus Labill. provides insights into its genome evolution.</title>
        <authorList>
            <person name="Li X."/>
        </authorList>
    </citation>
    <scope>NUCLEOTIDE SEQUENCE [LARGE SCALE GENOMIC DNA]</scope>
    <source>
        <strain evidence="3">CL2024</strain>
        <tissue evidence="3">Fresh tender leaves</tissue>
    </source>
</reference>
<keyword evidence="4" id="KW-1185">Reference proteome</keyword>
<dbReference type="Gene3D" id="3.40.30.10">
    <property type="entry name" value="Glutaredoxin"/>
    <property type="match status" value="1"/>
</dbReference>
<evidence type="ECO:0000256" key="1">
    <source>
        <dbReference type="SAM" id="Phobius"/>
    </source>
</evidence>
<sequence>MSCNFSHCYLSASYLLLLMKKCVSLSLYSFTLVEAKKQTYKSFDYLLAKSEKPLLIVKIDIKKYPNIAEKYKIEASPTFFIFKDGKPFEHFTCPHLEFCSSVQQLHFAVKCKV</sequence>
<dbReference type="AlphaFoldDB" id="A0ABD3LFS7"/>